<evidence type="ECO:0000256" key="1">
    <source>
        <dbReference type="SAM" id="MobiDB-lite"/>
    </source>
</evidence>
<feature type="region of interest" description="Disordered" evidence="1">
    <location>
        <begin position="1"/>
        <end position="42"/>
    </location>
</feature>
<reference evidence="2" key="1">
    <citation type="journal article" date="2022" name="Int. J. Mol. Sci.">
        <title>Draft Genome of Tanacetum Coccineum: Genomic Comparison of Closely Related Tanacetum-Family Plants.</title>
        <authorList>
            <person name="Yamashiro T."/>
            <person name="Shiraishi A."/>
            <person name="Nakayama K."/>
            <person name="Satake H."/>
        </authorList>
    </citation>
    <scope>NUCLEOTIDE SEQUENCE</scope>
</reference>
<comment type="caution">
    <text evidence="2">The sequence shown here is derived from an EMBL/GenBank/DDBJ whole genome shotgun (WGS) entry which is preliminary data.</text>
</comment>
<evidence type="ECO:0000313" key="3">
    <source>
        <dbReference type="Proteomes" id="UP001151760"/>
    </source>
</evidence>
<keyword evidence="3" id="KW-1185">Reference proteome</keyword>
<evidence type="ECO:0000313" key="2">
    <source>
        <dbReference type="EMBL" id="GJT55414.1"/>
    </source>
</evidence>
<proteinExistence type="predicted"/>
<sequence>MEVFGDEDDEVHEVHPSHPMGSHQAKRKWKARTSSASSATGFDVESSAKLMMKKMELELKPAKLEIHRMDQRQKDEALYLSTTDEELKTVLIGRWNIEF</sequence>
<gene>
    <name evidence="2" type="ORF">Tco_0990468</name>
</gene>
<organism evidence="2 3">
    <name type="scientific">Tanacetum coccineum</name>
    <dbReference type="NCBI Taxonomy" id="301880"/>
    <lineage>
        <taxon>Eukaryota</taxon>
        <taxon>Viridiplantae</taxon>
        <taxon>Streptophyta</taxon>
        <taxon>Embryophyta</taxon>
        <taxon>Tracheophyta</taxon>
        <taxon>Spermatophyta</taxon>
        <taxon>Magnoliopsida</taxon>
        <taxon>eudicotyledons</taxon>
        <taxon>Gunneridae</taxon>
        <taxon>Pentapetalae</taxon>
        <taxon>asterids</taxon>
        <taxon>campanulids</taxon>
        <taxon>Asterales</taxon>
        <taxon>Asteraceae</taxon>
        <taxon>Asteroideae</taxon>
        <taxon>Anthemideae</taxon>
        <taxon>Anthemidinae</taxon>
        <taxon>Tanacetum</taxon>
    </lineage>
</organism>
<reference evidence="2" key="2">
    <citation type="submission" date="2022-01" db="EMBL/GenBank/DDBJ databases">
        <authorList>
            <person name="Yamashiro T."/>
            <person name="Shiraishi A."/>
            <person name="Satake H."/>
            <person name="Nakayama K."/>
        </authorList>
    </citation>
    <scope>NUCLEOTIDE SEQUENCE</scope>
</reference>
<feature type="compositionally biased region" description="Acidic residues" evidence="1">
    <location>
        <begin position="1"/>
        <end position="11"/>
    </location>
</feature>
<accession>A0ABQ5EWR9</accession>
<name>A0ABQ5EWR9_9ASTR</name>
<protein>
    <submittedName>
        <fullName evidence="2">Uncharacterized protein</fullName>
    </submittedName>
</protein>
<dbReference type="Proteomes" id="UP001151760">
    <property type="component" value="Unassembled WGS sequence"/>
</dbReference>
<dbReference type="EMBL" id="BQNB010016754">
    <property type="protein sequence ID" value="GJT55414.1"/>
    <property type="molecule type" value="Genomic_DNA"/>
</dbReference>